<reference evidence="6 7" key="1">
    <citation type="journal article" date="2019" name="Genome Biol. Evol.">
        <title>Insights into the evolution of the New World diploid cottons (Gossypium, subgenus Houzingenia) based on genome sequencing.</title>
        <authorList>
            <person name="Grover C.E."/>
            <person name="Arick M.A. 2nd"/>
            <person name="Thrash A."/>
            <person name="Conover J.L."/>
            <person name="Sanders W.S."/>
            <person name="Peterson D.G."/>
            <person name="Frelichowski J.E."/>
            <person name="Scheffler J.A."/>
            <person name="Scheffler B.E."/>
            <person name="Wendel J.F."/>
        </authorList>
    </citation>
    <scope>NUCLEOTIDE SEQUENCE [LARGE SCALE GENOMIC DNA]</scope>
    <source>
        <strain evidence="6">8</strain>
        <tissue evidence="6">Leaf</tissue>
    </source>
</reference>
<comment type="caution">
    <text evidence="6">The sequence shown here is derived from an EMBL/GenBank/DDBJ whole genome shotgun (WGS) entry which is preliminary data.</text>
</comment>
<dbReference type="Proteomes" id="UP000593568">
    <property type="component" value="Unassembled WGS sequence"/>
</dbReference>
<dbReference type="PANTHER" id="PTHR11132">
    <property type="entry name" value="SOLUTE CARRIER FAMILY 35"/>
    <property type="match status" value="1"/>
</dbReference>
<comment type="subcellular location">
    <subcellularLocation>
        <location evidence="1">Membrane</location>
        <topology evidence="1">Multi-pass membrane protein</topology>
    </subcellularLocation>
</comment>
<feature type="transmembrane region" description="Helical" evidence="5">
    <location>
        <begin position="90"/>
        <end position="110"/>
    </location>
</feature>
<keyword evidence="4 5" id="KW-0472">Membrane</keyword>
<name>A0A7J9EY08_9ROSI</name>
<feature type="transmembrane region" description="Helical" evidence="5">
    <location>
        <begin position="153"/>
        <end position="178"/>
    </location>
</feature>
<evidence type="ECO:0000256" key="1">
    <source>
        <dbReference type="ARBA" id="ARBA00004141"/>
    </source>
</evidence>
<keyword evidence="2 5" id="KW-0812">Transmembrane</keyword>
<gene>
    <name evidence="6" type="ORF">Gotri_005849</name>
</gene>
<keyword evidence="3 5" id="KW-1133">Transmembrane helix</keyword>
<keyword evidence="7" id="KW-1185">Reference proteome</keyword>
<dbReference type="EMBL" id="JABEZW010000010">
    <property type="protein sequence ID" value="MBA0777899.1"/>
    <property type="molecule type" value="Genomic_DNA"/>
</dbReference>
<evidence type="ECO:0000313" key="7">
    <source>
        <dbReference type="Proteomes" id="UP000593568"/>
    </source>
</evidence>
<dbReference type="InterPro" id="IPR050186">
    <property type="entry name" value="TPT_transporter"/>
</dbReference>
<evidence type="ECO:0000256" key="5">
    <source>
        <dbReference type="SAM" id="Phobius"/>
    </source>
</evidence>
<accession>A0A7J9EY08</accession>
<feature type="transmembrane region" description="Helical" evidence="5">
    <location>
        <begin position="12"/>
        <end position="33"/>
    </location>
</feature>
<dbReference type="AlphaFoldDB" id="A0A7J9EY08"/>
<feature type="transmembrane region" description="Helical" evidence="5">
    <location>
        <begin position="122"/>
        <end position="141"/>
    </location>
</feature>
<evidence type="ECO:0000256" key="2">
    <source>
        <dbReference type="ARBA" id="ARBA00022692"/>
    </source>
</evidence>
<evidence type="ECO:0000256" key="4">
    <source>
        <dbReference type="ARBA" id="ARBA00023136"/>
    </source>
</evidence>
<evidence type="ECO:0000313" key="6">
    <source>
        <dbReference type="EMBL" id="MBA0777899.1"/>
    </source>
</evidence>
<feature type="transmembrane region" description="Helical" evidence="5">
    <location>
        <begin position="65"/>
        <end position="84"/>
    </location>
</feature>
<protein>
    <recommendedName>
        <fullName evidence="8">Sugar phosphate transporter domain-containing protein</fullName>
    </recommendedName>
</protein>
<evidence type="ECO:0008006" key="8">
    <source>
        <dbReference type="Google" id="ProtNLM"/>
    </source>
</evidence>
<dbReference type="GO" id="GO:0016020">
    <property type="term" value="C:membrane"/>
    <property type="evidence" value="ECO:0007669"/>
    <property type="project" value="UniProtKB-SubCell"/>
</dbReference>
<evidence type="ECO:0000256" key="3">
    <source>
        <dbReference type="ARBA" id="ARBA00022989"/>
    </source>
</evidence>
<sequence length="179" mass="19777">MLKNAGFHFPVLLSFIHYVVTLGLVMSLCTGFANVSLKYNRVAKITVTPTIVLAEYLLYKKKVSFSKVVALAVVSIGAAVATVTDLQFNLFGACVALSLIIPSATSKILWSILQQRENWIALAYALFSYTYIIYIGLPWHVHIDLPVAFSYSWNYINTSMILISGVSGFLLQWSVALAC</sequence>
<organism evidence="6 7">
    <name type="scientific">Gossypium trilobum</name>
    <dbReference type="NCBI Taxonomy" id="34281"/>
    <lineage>
        <taxon>Eukaryota</taxon>
        <taxon>Viridiplantae</taxon>
        <taxon>Streptophyta</taxon>
        <taxon>Embryophyta</taxon>
        <taxon>Tracheophyta</taxon>
        <taxon>Spermatophyta</taxon>
        <taxon>Magnoliopsida</taxon>
        <taxon>eudicotyledons</taxon>
        <taxon>Gunneridae</taxon>
        <taxon>Pentapetalae</taxon>
        <taxon>rosids</taxon>
        <taxon>malvids</taxon>
        <taxon>Malvales</taxon>
        <taxon>Malvaceae</taxon>
        <taxon>Malvoideae</taxon>
        <taxon>Gossypium</taxon>
    </lineage>
</organism>
<proteinExistence type="predicted"/>